<dbReference type="InterPro" id="IPR047324">
    <property type="entry name" value="LbH_gamma_CA-like"/>
</dbReference>
<dbReference type="RefSeq" id="WP_063016926.1">
    <property type="nucleotide sequence ID" value="NZ_JAHUVX010000003.1"/>
</dbReference>
<accession>A0A2S6A1K0</accession>
<protein>
    <submittedName>
        <fullName evidence="1">Gamma carbonic anhydrase family protein</fullName>
    </submittedName>
</protein>
<reference evidence="1 2" key="1">
    <citation type="submission" date="2018-02" db="EMBL/GenBank/DDBJ databases">
        <title>8 Nocardia nova and 1 Nocardia cyriacigeorgica strain used for evolution to TMP-SMX.</title>
        <authorList>
            <person name="Mehta H."/>
            <person name="Weng J."/>
            <person name="Shamoo Y."/>
        </authorList>
    </citation>
    <scope>NUCLEOTIDE SEQUENCE [LARGE SCALE GENOMIC DNA]</scope>
    <source>
        <strain evidence="1 2">BAA2227</strain>
    </source>
</reference>
<name>A0A2S6A1K0_9NOCA</name>
<dbReference type="AlphaFoldDB" id="A0A2S6A1K0"/>
<comment type="caution">
    <text evidence="1">The sequence shown here is derived from an EMBL/GenBank/DDBJ whole genome shotgun (WGS) entry which is preliminary data.</text>
</comment>
<dbReference type="InterPro" id="IPR011004">
    <property type="entry name" value="Trimer_LpxA-like_sf"/>
</dbReference>
<proteinExistence type="predicted"/>
<dbReference type="EMBL" id="PSZD01000016">
    <property type="protein sequence ID" value="PPJ25294.1"/>
    <property type="molecule type" value="Genomic_DNA"/>
</dbReference>
<keyword evidence="2" id="KW-1185">Reference proteome</keyword>
<dbReference type="InterPro" id="IPR050484">
    <property type="entry name" value="Transf_Hexapept/Carb_Anhydrase"/>
</dbReference>
<dbReference type="PANTHER" id="PTHR13061:SF29">
    <property type="entry name" value="GAMMA CARBONIC ANHYDRASE-LIKE 1, MITOCHONDRIAL-RELATED"/>
    <property type="match status" value="1"/>
</dbReference>
<evidence type="ECO:0000313" key="2">
    <source>
        <dbReference type="Proteomes" id="UP000238356"/>
    </source>
</evidence>
<dbReference type="SUPFAM" id="SSF51161">
    <property type="entry name" value="Trimeric LpxA-like enzymes"/>
    <property type="match status" value="1"/>
</dbReference>
<sequence>MPCYEFEGKRPQVDPTAFIAPTATLIGDVRVEANASVWYGAVLRADLAPIIVRERANVQDNTVIHTPPDVPVEVGPGATIAHSVVLHGASVGAEAIVGNGSTVLDMATIGAGSMIAAHSLVQPGTEIPEGVLAAGAPAEVKRPLAGTQAENWVRINPGYYADLAQRHRKGVREIDSETE</sequence>
<dbReference type="GeneID" id="66721258"/>
<evidence type="ECO:0000313" key="1">
    <source>
        <dbReference type="EMBL" id="PPJ25294.1"/>
    </source>
</evidence>
<dbReference type="Proteomes" id="UP000238356">
    <property type="component" value="Unassembled WGS sequence"/>
</dbReference>
<organism evidence="1 2">
    <name type="scientific">Nocardia nova</name>
    <dbReference type="NCBI Taxonomy" id="37330"/>
    <lineage>
        <taxon>Bacteria</taxon>
        <taxon>Bacillati</taxon>
        <taxon>Actinomycetota</taxon>
        <taxon>Actinomycetes</taxon>
        <taxon>Mycobacteriales</taxon>
        <taxon>Nocardiaceae</taxon>
        <taxon>Nocardia</taxon>
    </lineage>
</organism>
<dbReference type="CDD" id="cd04645">
    <property type="entry name" value="LbH_gamma_CA_like"/>
    <property type="match status" value="1"/>
</dbReference>
<gene>
    <name evidence="1" type="ORF">C5F51_23065</name>
</gene>
<dbReference type="PANTHER" id="PTHR13061">
    <property type="entry name" value="DYNACTIN SUBUNIT P25"/>
    <property type="match status" value="1"/>
</dbReference>
<dbReference type="Gene3D" id="2.160.10.10">
    <property type="entry name" value="Hexapeptide repeat proteins"/>
    <property type="match status" value="1"/>
</dbReference>